<dbReference type="AlphaFoldDB" id="A0A7Y0SIX4"/>
<organism evidence="1 2">
    <name type="scientific">Vibrio parahaemolyticus</name>
    <dbReference type="NCBI Taxonomy" id="670"/>
    <lineage>
        <taxon>Bacteria</taxon>
        <taxon>Pseudomonadati</taxon>
        <taxon>Pseudomonadota</taxon>
        <taxon>Gammaproteobacteria</taxon>
        <taxon>Vibrionales</taxon>
        <taxon>Vibrionaceae</taxon>
        <taxon>Vibrio</taxon>
    </lineage>
</organism>
<evidence type="ECO:0000313" key="2">
    <source>
        <dbReference type="Proteomes" id="UP000518904"/>
    </source>
</evidence>
<accession>A0A7Y0SIX4</accession>
<comment type="caution">
    <text evidence="1">The sequence shown here is derived from an EMBL/GenBank/DDBJ whole genome shotgun (WGS) entry which is preliminary data.</text>
</comment>
<gene>
    <name evidence="1" type="ORF">HKB16_16020</name>
</gene>
<sequence>QVTPELKESILHAVSANKPNVLYKLNRLSSAFGKFIYHSGWSPDWIVRLYRTEYTQYNDSLVHEKVDEKNYQTEKLDGR</sequence>
<dbReference type="GO" id="GO:0016740">
    <property type="term" value="F:transferase activity"/>
    <property type="evidence" value="ECO:0007669"/>
    <property type="project" value="UniProtKB-KW"/>
</dbReference>
<keyword evidence="1" id="KW-0808">Transferase</keyword>
<name>A0A7Y0SIX4_VIBPH</name>
<protein>
    <submittedName>
        <fullName evidence="1">Glycosyltransferase family 2 protein</fullName>
    </submittedName>
</protein>
<reference evidence="1 2" key="1">
    <citation type="submission" date="2020-04" db="EMBL/GenBank/DDBJ databases">
        <title>Whole-genome sequencing of Vibrio spp. from China reveals different genetic environments of blaCTX-M-14 among diverse lineages.</title>
        <authorList>
            <person name="Zheng Z."/>
            <person name="Ye L."/>
            <person name="Chen S."/>
        </authorList>
    </citation>
    <scope>NUCLEOTIDE SEQUENCE [LARGE SCALE GENOMIC DNA]</scope>
    <source>
        <strain evidence="1 2">Vb0551</strain>
    </source>
</reference>
<feature type="non-terminal residue" evidence="1">
    <location>
        <position position="79"/>
    </location>
</feature>
<proteinExistence type="predicted"/>
<feature type="non-terminal residue" evidence="1">
    <location>
        <position position="1"/>
    </location>
</feature>
<dbReference type="Proteomes" id="UP000518904">
    <property type="component" value="Unassembled WGS sequence"/>
</dbReference>
<dbReference type="EMBL" id="JABCLB010001674">
    <property type="protein sequence ID" value="NMU84379.1"/>
    <property type="molecule type" value="Genomic_DNA"/>
</dbReference>
<evidence type="ECO:0000313" key="1">
    <source>
        <dbReference type="EMBL" id="NMU84379.1"/>
    </source>
</evidence>